<accession>A0A1N6GKN7</accession>
<evidence type="ECO:0000256" key="1">
    <source>
        <dbReference type="ARBA" id="ARBA00023015"/>
    </source>
</evidence>
<evidence type="ECO:0000259" key="5">
    <source>
        <dbReference type="PROSITE" id="PS01124"/>
    </source>
</evidence>
<dbReference type="GO" id="GO:0003700">
    <property type="term" value="F:DNA-binding transcription factor activity"/>
    <property type="evidence" value="ECO:0007669"/>
    <property type="project" value="InterPro"/>
</dbReference>
<dbReference type="SUPFAM" id="SSF51215">
    <property type="entry name" value="Regulatory protein AraC"/>
    <property type="match status" value="1"/>
</dbReference>
<keyword evidence="3" id="KW-0010">Activator</keyword>
<sequence length="267" mass="30335">MQDTVQYFRAPDVPGLVLSDGHFSTFCFDRHFHLSYHISLVVDGVQRQSASGKTFLVGPGRLSVIPPDEMHDGSGYEKCEYTLKTFRVPPDVFTEEMADAMDSAHRIEFGSNVLDDKPLWQHACLLHSVLQRGDATSLFVEEQWMGLVNRLLRHSKLHSADETVGQLAKPHWKEVRDYCHENLSEKITLEQLAALCNLSRYQFLRRFKSTVGVTPYNWLKQLRLESACALLSKGERVSSVAASVGFFDQSHFVHAFRKAYGVPPSKY</sequence>
<dbReference type="Pfam" id="PF02311">
    <property type="entry name" value="AraC_binding"/>
    <property type="match status" value="1"/>
</dbReference>
<keyword evidence="7" id="KW-1185">Reference proteome</keyword>
<keyword evidence="2" id="KW-0238">DNA-binding</keyword>
<reference evidence="7" key="1">
    <citation type="submission" date="2016-11" db="EMBL/GenBank/DDBJ databases">
        <authorList>
            <person name="Varghese N."/>
            <person name="Submissions S."/>
        </authorList>
    </citation>
    <scope>NUCLEOTIDE SEQUENCE [LARGE SCALE GENOMIC DNA]</scope>
    <source>
        <strain evidence="7">DSM 17456</strain>
    </source>
</reference>
<keyword evidence="4" id="KW-0804">Transcription</keyword>
<name>A0A1N6GKN7_9BACT</name>
<protein>
    <submittedName>
        <fullName evidence="6">Transcriptional regulator, AraC family</fullName>
    </submittedName>
</protein>
<dbReference type="PROSITE" id="PS00041">
    <property type="entry name" value="HTH_ARAC_FAMILY_1"/>
    <property type="match status" value="1"/>
</dbReference>
<dbReference type="OrthoDB" id="9798003at2"/>
<gene>
    <name evidence="6" type="ORF">SAMN02745161_1653</name>
</gene>
<dbReference type="SMART" id="SM00342">
    <property type="entry name" value="HTH_ARAC"/>
    <property type="match status" value="1"/>
</dbReference>
<dbReference type="PANTHER" id="PTHR46796:SF11">
    <property type="entry name" value="TRANSCRIPTIONAL REGULATOR-RELATED"/>
    <property type="match status" value="1"/>
</dbReference>
<dbReference type="InterPro" id="IPR003313">
    <property type="entry name" value="AraC-bd"/>
</dbReference>
<evidence type="ECO:0000256" key="4">
    <source>
        <dbReference type="ARBA" id="ARBA00023163"/>
    </source>
</evidence>
<dbReference type="InterPro" id="IPR009057">
    <property type="entry name" value="Homeodomain-like_sf"/>
</dbReference>
<evidence type="ECO:0000313" key="7">
    <source>
        <dbReference type="Proteomes" id="UP000184694"/>
    </source>
</evidence>
<dbReference type="InterPro" id="IPR018060">
    <property type="entry name" value="HTH_AraC"/>
</dbReference>
<dbReference type="Gene3D" id="1.10.10.60">
    <property type="entry name" value="Homeodomain-like"/>
    <property type="match status" value="1"/>
</dbReference>
<dbReference type="PANTHER" id="PTHR46796">
    <property type="entry name" value="HTH-TYPE TRANSCRIPTIONAL ACTIVATOR RHAS-RELATED"/>
    <property type="match status" value="1"/>
</dbReference>
<dbReference type="InterPro" id="IPR018062">
    <property type="entry name" value="HTH_AraC-typ_CS"/>
</dbReference>
<feature type="domain" description="HTH araC/xylS-type" evidence="5">
    <location>
        <begin position="173"/>
        <end position="267"/>
    </location>
</feature>
<dbReference type="PRINTS" id="PR00032">
    <property type="entry name" value="HTHARAC"/>
</dbReference>
<dbReference type="InterPro" id="IPR020449">
    <property type="entry name" value="Tscrpt_reg_AraC-type_HTH"/>
</dbReference>
<evidence type="ECO:0000256" key="2">
    <source>
        <dbReference type="ARBA" id="ARBA00023125"/>
    </source>
</evidence>
<evidence type="ECO:0000313" key="6">
    <source>
        <dbReference type="EMBL" id="SIO07962.1"/>
    </source>
</evidence>
<dbReference type="EMBL" id="FSRG01000005">
    <property type="protein sequence ID" value="SIO07962.1"/>
    <property type="molecule type" value="Genomic_DNA"/>
</dbReference>
<dbReference type="SUPFAM" id="SSF46689">
    <property type="entry name" value="Homeodomain-like"/>
    <property type="match status" value="2"/>
</dbReference>
<proteinExistence type="predicted"/>
<dbReference type="InterPro" id="IPR037923">
    <property type="entry name" value="HTH-like"/>
</dbReference>
<dbReference type="RefSeq" id="WP_074216470.1">
    <property type="nucleotide sequence ID" value="NZ_FSRG01000005.1"/>
</dbReference>
<dbReference type="PROSITE" id="PS01124">
    <property type="entry name" value="HTH_ARAC_FAMILY_2"/>
    <property type="match status" value="1"/>
</dbReference>
<keyword evidence="1" id="KW-0805">Transcription regulation</keyword>
<evidence type="ECO:0000256" key="3">
    <source>
        <dbReference type="ARBA" id="ARBA00023159"/>
    </source>
</evidence>
<dbReference type="GO" id="GO:0043565">
    <property type="term" value="F:sequence-specific DNA binding"/>
    <property type="evidence" value="ECO:0007669"/>
    <property type="project" value="InterPro"/>
</dbReference>
<dbReference type="AlphaFoldDB" id="A0A1N6GKN7"/>
<dbReference type="Proteomes" id="UP000184694">
    <property type="component" value="Unassembled WGS sequence"/>
</dbReference>
<dbReference type="InterPro" id="IPR050204">
    <property type="entry name" value="AraC_XylS_family_regulators"/>
</dbReference>
<organism evidence="6 7">
    <name type="scientific">Halodesulfovibrio marinisediminis DSM 17456</name>
    <dbReference type="NCBI Taxonomy" id="1121457"/>
    <lineage>
        <taxon>Bacteria</taxon>
        <taxon>Pseudomonadati</taxon>
        <taxon>Thermodesulfobacteriota</taxon>
        <taxon>Desulfovibrionia</taxon>
        <taxon>Desulfovibrionales</taxon>
        <taxon>Desulfovibrionaceae</taxon>
        <taxon>Halodesulfovibrio</taxon>
    </lineage>
</organism>
<dbReference type="Pfam" id="PF12833">
    <property type="entry name" value="HTH_18"/>
    <property type="match status" value="1"/>
</dbReference>
<dbReference type="STRING" id="1121457.SAMN02745161_1653"/>